<dbReference type="InterPro" id="IPR012340">
    <property type="entry name" value="NA-bd_OB-fold"/>
</dbReference>
<comment type="similarity">
    <text evidence="1">Belongs to the ATP-dependent DNA ligase family.</text>
</comment>
<dbReference type="EC" id="6.5.1.1" evidence="2"/>
<dbReference type="CDD" id="cd07905">
    <property type="entry name" value="Adenylation_DNA_ligase_LigC"/>
    <property type="match status" value="1"/>
</dbReference>
<dbReference type="InterPro" id="IPR044119">
    <property type="entry name" value="Adenylation_LigC-like"/>
</dbReference>
<comment type="catalytic activity">
    <reaction evidence="4">
        <text>ATP + (deoxyribonucleotide)n-3'-hydroxyl + 5'-phospho-(deoxyribonucleotide)m = (deoxyribonucleotide)n+m + AMP + diphosphate.</text>
        <dbReference type="EC" id="6.5.1.1"/>
    </reaction>
</comment>
<dbReference type="Pfam" id="PF04679">
    <property type="entry name" value="DNA_ligase_A_C"/>
    <property type="match status" value="1"/>
</dbReference>
<gene>
    <name evidence="7" type="ORF">Q4F19_01945</name>
</gene>
<comment type="caution">
    <text evidence="7">The sequence shown here is derived from an EMBL/GenBank/DDBJ whole genome shotgun (WGS) entry which is preliminary data.</text>
</comment>
<protein>
    <recommendedName>
        <fullName evidence="2">DNA ligase (ATP)</fullName>
        <ecNumber evidence="2">6.5.1.1</ecNumber>
    </recommendedName>
</protein>
<name>A0ABT8Y499_9SPHN</name>
<dbReference type="InterPro" id="IPR012309">
    <property type="entry name" value="DNA_ligase_ATP-dep_C"/>
</dbReference>
<keyword evidence="8" id="KW-1185">Reference proteome</keyword>
<dbReference type="PANTHER" id="PTHR45674">
    <property type="entry name" value="DNA LIGASE 1/3 FAMILY MEMBER"/>
    <property type="match status" value="1"/>
</dbReference>
<evidence type="ECO:0000256" key="1">
    <source>
        <dbReference type="ARBA" id="ARBA00007572"/>
    </source>
</evidence>
<dbReference type="SUPFAM" id="SSF50249">
    <property type="entry name" value="Nucleic acid-binding proteins"/>
    <property type="match status" value="1"/>
</dbReference>
<dbReference type="InterPro" id="IPR050191">
    <property type="entry name" value="ATP-dep_DNA_ligase"/>
</dbReference>
<evidence type="ECO:0000259" key="5">
    <source>
        <dbReference type="Pfam" id="PF01068"/>
    </source>
</evidence>
<dbReference type="RefSeq" id="WP_303539450.1">
    <property type="nucleotide sequence ID" value="NZ_JAUOTP010000001.1"/>
</dbReference>
<dbReference type="PANTHER" id="PTHR45674:SF4">
    <property type="entry name" value="DNA LIGASE 1"/>
    <property type="match status" value="1"/>
</dbReference>
<evidence type="ECO:0000259" key="6">
    <source>
        <dbReference type="Pfam" id="PF04679"/>
    </source>
</evidence>
<evidence type="ECO:0000256" key="2">
    <source>
        <dbReference type="ARBA" id="ARBA00012727"/>
    </source>
</evidence>
<dbReference type="Gene3D" id="3.30.470.30">
    <property type="entry name" value="DNA ligase/mRNA capping enzyme"/>
    <property type="match status" value="1"/>
</dbReference>
<dbReference type="SUPFAM" id="SSF56091">
    <property type="entry name" value="DNA ligase/mRNA capping enzyme, catalytic domain"/>
    <property type="match status" value="1"/>
</dbReference>
<evidence type="ECO:0000256" key="3">
    <source>
        <dbReference type="ARBA" id="ARBA00022598"/>
    </source>
</evidence>
<dbReference type="NCBIfam" id="NF006078">
    <property type="entry name" value="PRK08224.1"/>
    <property type="match status" value="1"/>
</dbReference>
<accession>A0ABT8Y499</accession>
<dbReference type="GO" id="GO:0003910">
    <property type="term" value="F:DNA ligase (ATP) activity"/>
    <property type="evidence" value="ECO:0007669"/>
    <property type="project" value="UniProtKB-EC"/>
</dbReference>
<sequence length="355" mass="38838">MTSLTFPADDAPGIAPMEAKLVDALPTGPDWQYEPKWDGFRCIAWRDGDRIALRSRSDKPLGRYFPEILAMLATIEESRFVLDGELVVPVGDALSFSALQARLHPAASRVTRLSAETPAQFVTFDCLAVGESDLIERPFAERRAALEAFHADIAIPDLHLSPRTRSEAVARDWLAQAGGALDGIVAKRLDLPYRPGERVMAKLKQHRTADCVVGGFRYASGEARAIGSLLLGLYNDEGQLDHVGFTSGIDAEAKIALLATLEPLIEAPGFTGDAPGGPSRWATARSAEWQPLRTELVVEVRYDQVSDDRFRHGTTLLRWRPDKAPADCKMAQLARELRPDELEALLAASHGPNPV</sequence>
<evidence type="ECO:0000256" key="4">
    <source>
        <dbReference type="ARBA" id="ARBA00034003"/>
    </source>
</evidence>
<evidence type="ECO:0000313" key="8">
    <source>
        <dbReference type="Proteomes" id="UP001169764"/>
    </source>
</evidence>
<dbReference type="Gene3D" id="2.40.50.140">
    <property type="entry name" value="Nucleic acid-binding proteins"/>
    <property type="match status" value="1"/>
</dbReference>
<proteinExistence type="inferred from homology"/>
<dbReference type="Pfam" id="PF01068">
    <property type="entry name" value="DNA_ligase_A_M"/>
    <property type="match status" value="1"/>
</dbReference>
<evidence type="ECO:0000313" key="7">
    <source>
        <dbReference type="EMBL" id="MDO6413133.1"/>
    </source>
</evidence>
<keyword evidence="3 7" id="KW-0436">Ligase</keyword>
<feature type="domain" description="DNA ligase ATP-dependent C-terminal" evidence="6">
    <location>
        <begin position="223"/>
        <end position="323"/>
    </location>
</feature>
<reference evidence="7" key="1">
    <citation type="submission" date="2023-07" db="EMBL/GenBank/DDBJ databases">
        <authorList>
            <person name="Kim M."/>
        </authorList>
    </citation>
    <scope>NUCLEOTIDE SEQUENCE</scope>
    <source>
        <strain evidence="7">BIUV-7</strain>
    </source>
</reference>
<dbReference type="CDD" id="cd07970">
    <property type="entry name" value="OBF_DNA_ligase_LigC"/>
    <property type="match status" value="1"/>
</dbReference>
<dbReference type="Proteomes" id="UP001169764">
    <property type="component" value="Unassembled WGS sequence"/>
</dbReference>
<dbReference type="EMBL" id="JAUOTP010000001">
    <property type="protein sequence ID" value="MDO6413133.1"/>
    <property type="molecule type" value="Genomic_DNA"/>
</dbReference>
<feature type="domain" description="ATP-dependent DNA ligase family profile" evidence="5">
    <location>
        <begin position="28"/>
        <end position="204"/>
    </location>
</feature>
<dbReference type="InterPro" id="IPR012310">
    <property type="entry name" value="DNA_ligase_ATP-dep_cent"/>
</dbReference>
<dbReference type="InterPro" id="IPR044117">
    <property type="entry name" value="OBF_LigC-like"/>
</dbReference>
<organism evidence="7 8">
    <name type="scientific">Sphingomonas natans</name>
    <dbReference type="NCBI Taxonomy" id="3063330"/>
    <lineage>
        <taxon>Bacteria</taxon>
        <taxon>Pseudomonadati</taxon>
        <taxon>Pseudomonadota</taxon>
        <taxon>Alphaproteobacteria</taxon>
        <taxon>Sphingomonadales</taxon>
        <taxon>Sphingomonadaceae</taxon>
        <taxon>Sphingomonas</taxon>
    </lineage>
</organism>